<dbReference type="AlphaFoldDB" id="A0A2L0H5P8"/>
<accession>A0A2L0H5P8</accession>
<evidence type="ECO:0000313" key="2">
    <source>
        <dbReference type="Proteomes" id="UP000239340"/>
    </source>
</evidence>
<proteinExistence type="predicted"/>
<reference evidence="1 2" key="1">
    <citation type="submission" date="2017-10" db="EMBL/GenBank/DDBJ databases">
        <title>Analysis of the genome sequences of Rhizobium populations associated to common bean (phaseolus vulgaris).</title>
        <authorList>
            <person name="Bustos P."/>
            <person name="Santamaria R.I."/>
            <person name="Miranda-Sanchez F."/>
            <person name="Perez-Carrascal O."/>
            <person name="Juarez S."/>
            <person name="Lozano L."/>
            <person name="Martinez-Flores I."/>
            <person name="Vinuesa P."/>
            <person name="Martinez-Romero E."/>
            <person name="Cevallos M.A."/>
            <person name="Romero D."/>
            <person name="Davila G."/>
            <person name="Gonzalez V."/>
        </authorList>
    </citation>
    <scope>NUCLEOTIDE SEQUENCE [LARGE SCALE GENOMIC DNA]</scope>
    <source>
        <strain evidence="1 2">NXT3</strain>
    </source>
</reference>
<protein>
    <submittedName>
        <fullName evidence="1">Uncharacterized protein</fullName>
    </submittedName>
</protein>
<gene>
    <name evidence="1" type="ORF">NXT3_CH02240</name>
</gene>
<organism evidence="1 2">
    <name type="scientific">Rhizobium fredii</name>
    <name type="common">Sinorhizobium fredii</name>
    <dbReference type="NCBI Taxonomy" id="380"/>
    <lineage>
        <taxon>Bacteria</taxon>
        <taxon>Pseudomonadati</taxon>
        <taxon>Pseudomonadota</taxon>
        <taxon>Alphaproteobacteria</taxon>
        <taxon>Hyphomicrobiales</taxon>
        <taxon>Rhizobiaceae</taxon>
        <taxon>Sinorhizobium/Ensifer group</taxon>
        <taxon>Sinorhizobium</taxon>
    </lineage>
</organism>
<name>A0A2L0H5P8_RHIFR</name>
<dbReference type="EMBL" id="CP024307">
    <property type="protein sequence ID" value="AUX76805.1"/>
    <property type="molecule type" value="Genomic_DNA"/>
</dbReference>
<dbReference type="Proteomes" id="UP000239340">
    <property type="component" value="Chromosome"/>
</dbReference>
<evidence type="ECO:0000313" key="1">
    <source>
        <dbReference type="EMBL" id="AUX76805.1"/>
    </source>
</evidence>
<sequence length="55" mass="5764">MRPAMRLRVDPNPHGGSEVLRCVARSMPALPESGTRAGGIAGRDVDAIVLAPRKG</sequence>